<keyword evidence="1" id="KW-0472">Membrane</keyword>
<evidence type="ECO:0000313" key="2">
    <source>
        <dbReference type="EMBL" id="ELZ20816.1"/>
    </source>
</evidence>
<dbReference type="Proteomes" id="UP000011626">
    <property type="component" value="Unassembled WGS sequence"/>
</dbReference>
<keyword evidence="1" id="KW-0812">Transmembrane</keyword>
<dbReference type="EMBL" id="AOIU01000044">
    <property type="protein sequence ID" value="ELZ20816.1"/>
    <property type="molecule type" value="Genomic_DNA"/>
</dbReference>
<keyword evidence="3" id="KW-1185">Reference proteome</keyword>
<protein>
    <submittedName>
        <fullName evidence="2">Uncharacterized protein</fullName>
    </submittedName>
</protein>
<sequence>MMQFGWILALTGIGASLFSSLPRYVAGFGGVAVALVGIGLVVVGARVRDGRWLVNSQEVTEDVEG</sequence>
<proteinExistence type="predicted"/>
<evidence type="ECO:0000256" key="1">
    <source>
        <dbReference type="SAM" id="Phobius"/>
    </source>
</evidence>
<name>M0CC03_9EURY</name>
<evidence type="ECO:0000313" key="3">
    <source>
        <dbReference type="Proteomes" id="UP000011626"/>
    </source>
</evidence>
<reference evidence="2 3" key="1">
    <citation type="journal article" date="2014" name="PLoS Genet.">
        <title>Phylogenetically driven sequencing of extremely halophilic archaea reveals strategies for static and dynamic osmo-response.</title>
        <authorList>
            <person name="Becker E.A."/>
            <person name="Seitzer P.M."/>
            <person name="Tritt A."/>
            <person name="Larsen D."/>
            <person name="Krusor M."/>
            <person name="Yao A.I."/>
            <person name="Wu D."/>
            <person name="Madern D."/>
            <person name="Eisen J.A."/>
            <person name="Darling A.E."/>
            <person name="Facciotti M.T."/>
        </authorList>
    </citation>
    <scope>NUCLEOTIDE SEQUENCE [LARGE SCALE GENOMIC DNA]</scope>
    <source>
        <strain evidence="2 3">2-9-1</strain>
    </source>
</reference>
<dbReference type="STRING" id="797114.C475_19493"/>
<feature type="transmembrane region" description="Helical" evidence="1">
    <location>
        <begin position="24"/>
        <end position="45"/>
    </location>
</feature>
<comment type="caution">
    <text evidence="2">The sequence shown here is derived from an EMBL/GenBank/DDBJ whole genome shotgun (WGS) entry which is preliminary data.</text>
</comment>
<gene>
    <name evidence="2" type="ORF">C475_19493</name>
</gene>
<keyword evidence="1" id="KW-1133">Transmembrane helix</keyword>
<dbReference type="AlphaFoldDB" id="M0CC03"/>
<accession>M0CC03</accession>
<organism evidence="2 3">
    <name type="scientific">Halosimplex carlsbadense 2-9-1</name>
    <dbReference type="NCBI Taxonomy" id="797114"/>
    <lineage>
        <taxon>Archaea</taxon>
        <taxon>Methanobacteriati</taxon>
        <taxon>Methanobacteriota</taxon>
        <taxon>Stenosarchaea group</taxon>
        <taxon>Halobacteria</taxon>
        <taxon>Halobacteriales</taxon>
        <taxon>Haloarculaceae</taxon>
        <taxon>Halosimplex</taxon>
    </lineage>
</organism>